<protein>
    <recommendedName>
        <fullName evidence="3">DUF4344 domain-containing metallopeptidase</fullName>
    </recommendedName>
</protein>
<name>A0A641AQJ0_9ACTN</name>
<dbReference type="Proteomes" id="UP001515100">
    <property type="component" value="Unassembled WGS sequence"/>
</dbReference>
<evidence type="ECO:0000313" key="2">
    <source>
        <dbReference type="Proteomes" id="UP001515100"/>
    </source>
</evidence>
<sequence>MTARRPVRSGMSSVVQVMRLTVLALAPSGRFCRIVLAMPGARRATIVAITGLLIGGCVPGGPPDRVPAPGDGAFVVDYEKPDDRELRAVAAELKDDGVVESTVEALNDFVLLPGDVGVVVRSCDDGALYDPSKREIQICLEDVLQTRELLADADAEDLEWTERGVLVDTVNHEAGHALLDVYAMEFTGREEDVADQFSAFVSVRAGDQGLDDLEAAAYAYELSAAAYEEDPTDEHASDAQRAVNYQCWVYGTEKRDSAYLVAKDGLTKRRAEFCWEEWGDLKDGWLRLLKRADAFRAVTVPSEDQ</sequence>
<organism evidence="1 2">
    <name type="scientific">Aeromicrobium fastidiosum</name>
    <dbReference type="NCBI Taxonomy" id="52699"/>
    <lineage>
        <taxon>Bacteria</taxon>
        <taxon>Bacillati</taxon>
        <taxon>Actinomycetota</taxon>
        <taxon>Actinomycetes</taxon>
        <taxon>Propionibacteriales</taxon>
        <taxon>Nocardioidaceae</taxon>
        <taxon>Aeromicrobium</taxon>
    </lineage>
</organism>
<comment type="caution">
    <text evidence="1">The sequence shown here is derived from an EMBL/GenBank/DDBJ whole genome shotgun (WGS) entry which is preliminary data.</text>
</comment>
<dbReference type="InterPro" id="IPR025644">
    <property type="entry name" value="DUF4344"/>
</dbReference>
<dbReference type="EMBL" id="SDPP02000001">
    <property type="protein sequence ID" value="KAA1380199.1"/>
    <property type="molecule type" value="Genomic_DNA"/>
</dbReference>
<evidence type="ECO:0008006" key="3">
    <source>
        <dbReference type="Google" id="ProtNLM"/>
    </source>
</evidence>
<accession>A0A641AQJ0</accession>
<keyword evidence="2" id="KW-1185">Reference proteome</keyword>
<reference evidence="1" key="1">
    <citation type="submission" date="2019-09" db="EMBL/GenBank/DDBJ databases">
        <authorList>
            <person name="Li J."/>
        </authorList>
    </citation>
    <scope>NUCLEOTIDE SEQUENCE [LARGE SCALE GENOMIC DNA]</scope>
    <source>
        <strain evidence="1">NRBC 14897</strain>
    </source>
</reference>
<evidence type="ECO:0000313" key="1">
    <source>
        <dbReference type="EMBL" id="KAA1380199.1"/>
    </source>
</evidence>
<dbReference type="OrthoDB" id="935695at2"/>
<gene>
    <name evidence="1" type="ORF">ESP62_003105</name>
</gene>
<dbReference type="Pfam" id="PF14247">
    <property type="entry name" value="DUF4344"/>
    <property type="match status" value="1"/>
</dbReference>
<dbReference type="AlphaFoldDB" id="A0A641AQJ0"/>
<proteinExistence type="predicted"/>